<dbReference type="EMBL" id="MN740167">
    <property type="protein sequence ID" value="QHT91646.1"/>
    <property type="molecule type" value="Genomic_DNA"/>
</dbReference>
<accession>A0A6C0IGR5</accession>
<name>A0A6C0IGR5_9ZZZZ</name>
<protein>
    <submittedName>
        <fullName evidence="1">Uncharacterized protein</fullName>
    </submittedName>
</protein>
<reference evidence="1" key="1">
    <citation type="journal article" date="2020" name="Nature">
        <title>Giant virus diversity and host interactions through global metagenomics.</title>
        <authorList>
            <person name="Schulz F."/>
            <person name="Roux S."/>
            <person name="Paez-Espino D."/>
            <person name="Jungbluth S."/>
            <person name="Walsh D.A."/>
            <person name="Denef V.J."/>
            <person name="McMahon K.D."/>
            <person name="Konstantinidis K.T."/>
            <person name="Eloe-Fadrosh E.A."/>
            <person name="Kyrpides N.C."/>
            <person name="Woyke T."/>
        </authorList>
    </citation>
    <scope>NUCLEOTIDE SEQUENCE</scope>
    <source>
        <strain evidence="1">GVMAG-M-3300023184-86</strain>
    </source>
</reference>
<dbReference type="AlphaFoldDB" id="A0A6C0IGR5"/>
<evidence type="ECO:0000313" key="1">
    <source>
        <dbReference type="EMBL" id="QHT91646.1"/>
    </source>
</evidence>
<sequence>MSQENVSQNHDIKTITFEIMDKYTFIEDYLSSPHCTTLKEMSLLTKLLSTILYLRRRLGFIVDTLEIFCDYETRNDYSNFEQISDKVELYKILVCFVSMALGHVNSTITDDDESRDKIINSIRKYYLQ</sequence>
<organism evidence="1">
    <name type="scientific">viral metagenome</name>
    <dbReference type="NCBI Taxonomy" id="1070528"/>
    <lineage>
        <taxon>unclassified sequences</taxon>
        <taxon>metagenomes</taxon>
        <taxon>organismal metagenomes</taxon>
    </lineage>
</organism>
<proteinExistence type="predicted"/>